<dbReference type="RefSeq" id="WP_183970618.1">
    <property type="nucleotide sequence ID" value="NZ_BAABEW010000013.1"/>
</dbReference>
<dbReference type="InterPro" id="IPR049449">
    <property type="entry name" value="TesB_ACOT8-like_N"/>
</dbReference>
<organism evidence="4 5">
    <name type="scientific">Quisquiliibacterium transsilvanicum</name>
    <dbReference type="NCBI Taxonomy" id="1549638"/>
    <lineage>
        <taxon>Bacteria</taxon>
        <taxon>Pseudomonadati</taxon>
        <taxon>Pseudomonadota</taxon>
        <taxon>Betaproteobacteria</taxon>
        <taxon>Burkholderiales</taxon>
        <taxon>Burkholderiaceae</taxon>
        <taxon>Quisquiliibacterium</taxon>
    </lineage>
</organism>
<evidence type="ECO:0000313" key="5">
    <source>
        <dbReference type="Proteomes" id="UP000532440"/>
    </source>
</evidence>
<dbReference type="SUPFAM" id="SSF54637">
    <property type="entry name" value="Thioesterase/thiol ester dehydrase-isomerase"/>
    <property type="match status" value="2"/>
</dbReference>
<reference evidence="4 5" key="1">
    <citation type="submission" date="2020-08" db="EMBL/GenBank/DDBJ databases">
        <title>Genomic Encyclopedia of Type Strains, Phase IV (KMG-IV): sequencing the most valuable type-strain genomes for metagenomic binning, comparative biology and taxonomic classification.</title>
        <authorList>
            <person name="Goeker M."/>
        </authorList>
    </citation>
    <scope>NUCLEOTIDE SEQUENCE [LARGE SCALE GENOMIC DNA]</scope>
    <source>
        <strain evidence="4 5">DSM 29781</strain>
    </source>
</reference>
<dbReference type="Proteomes" id="UP000532440">
    <property type="component" value="Unassembled WGS sequence"/>
</dbReference>
<feature type="region of interest" description="Disordered" evidence="1">
    <location>
        <begin position="1"/>
        <end position="27"/>
    </location>
</feature>
<accession>A0A7W8HKK1</accession>
<dbReference type="EMBL" id="JACHGB010000008">
    <property type="protein sequence ID" value="MBB5273755.1"/>
    <property type="molecule type" value="Genomic_DNA"/>
</dbReference>
<name>A0A7W8HKK1_9BURK</name>
<sequence>MSSALHPLDSATALEPAGEGQWRGRTEPRYGNMVGPFGGAIAAKLLKAPLLHPARLGHPVAFTVNFAGPLADGEFLVAARAARTNRSTQHWVIELTQAGETVATATAVFAVRRESWSSTEAVFPLVPPASSIPRSPPLERHAWTGCYDMRFVKGAPNFGSKVPADDSETIMWMRDEPPRPLDFVSLTAIADAFIPGRLFLRRPRWTPFATVSMTTYFHADEAMLAAHGSRELLGVARAQQIRNGYHDQSAELWTPEGALLAATYQTCYFKE</sequence>
<evidence type="ECO:0000256" key="1">
    <source>
        <dbReference type="SAM" id="MobiDB-lite"/>
    </source>
</evidence>
<evidence type="ECO:0000259" key="2">
    <source>
        <dbReference type="Pfam" id="PF13622"/>
    </source>
</evidence>
<dbReference type="Pfam" id="PF20789">
    <property type="entry name" value="4HBT_3C"/>
    <property type="match status" value="1"/>
</dbReference>
<dbReference type="InterPro" id="IPR042171">
    <property type="entry name" value="Acyl-CoA_hotdog"/>
</dbReference>
<dbReference type="Pfam" id="PF13622">
    <property type="entry name" value="4HBT_3"/>
    <property type="match status" value="1"/>
</dbReference>
<proteinExistence type="predicted"/>
<gene>
    <name evidence="4" type="ORF">HNQ70_003786</name>
</gene>
<feature type="domain" description="Acyl-CoA thioesterase-like N-terminal HotDog" evidence="2">
    <location>
        <begin position="33"/>
        <end position="110"/>
    </location>
</feature>
<evidence type="ECO:0000313" key="4">
    <source>
        <dbReference type="EMBL" id="MBB5273755.1"/>
    </source>
</evidence>
<protein>
    <submittedName>
        <fullName evidence="4">Acyl-CoA thioesterase</fullName>
    </submittedName>
</protein>
<evidence type="ECO:0000259" key="3">
    <source>
        <dbReference type="Pfam" id="PF20789"/>
    </source>
</evidence>
<dbReference type="AlphaFoldDB" id="A0A7W8HKK1"/>
<comment type="caution">
    <text evidence="4">The sequence shown here is derived from an EMBL/GenBank/DDBJ whole genome shotgun (WGS) entry which is preliminary data.</text>
</comment>
<dbReference type="InterPro" id="IPR029069">
    <property type="entry name" value="HotDog_dom_sf"/>
</dbReference>
<feature type="domain" description="Acyl-CoA thioesterase-like C-terminal" evidence="3">
    <location>
        <begin position="137"/>
        <end position="268"/>
    </location>
</feature>
<dbReference type="InterPro" id="IPR049450">
    <property type="entry name" value="ACOT8-like_C"/>
</dbReference>
<keyword evidence="5" id="KW-1185">Reference proteome</keyword>
<dbReference type="Gene3D" id="2.40.160.210">
    <property type="entry name" value="Acyl-CoA thioesterase, double hotdog domain"/>
    <property type="match status" value="1"/>
</dbReference>